<evidence type="ECO:0000313" key="1">
    <source>
        <dbReference type="EMBL" id="MBF9233011.1"/>
    </source>
</evidence>
<evidence type="ECO:0000313" key="2">
    <source>
        <dbReference type="Proteomes" id="UP000599312"/>
    </source>
</evidence>
<dbReference type="Proteomes" id="UP000599312">
    <property type="component" value="Unassembled WGS sequence"/>
</dbReference>
<dbReference type="EMBL" id="JADQDO010000002">
    <property type="protein sequence ID" value="MBF9233011.1"/>
    <property type="molecule type" value="Genomic_DNA"/>
</dbReference>
<dbReference type="AlphaFoldDB" id="A0A931BKP2"/>
<organism evidence="1 2">
    <name type="scientific">Microvirga alba</name>
    <dbReference type="NCBI Taxonomy" id="2791025"/>
    <lineage>
        <taxon>Bacteria</taxon>
        <taxon>Pseudomonadati</taxon>
        <taxon>Pseudomonadota</taxon>
        <taxon>Alphaproteobacteria</taxon>
        <taxon>Hyphomicrobiales</taxon>
        <taxon>Methylobacteriaceae</taxon>
        <taxon>Microvirga</taxon>
    </lineage>
</organism>
<keyword evidence="2" id="KW-1185">Reference proteome</keyword>
<comment type="caution">
    <text evidence="1">The sequence shown here is derived from an EMBL/GenBank/DDBJ whole genome shotgun (WGS) entry which is preliminary data.</text>
</comment>
<name>A0A931BKP2_9HYPH</name>
<proteinExistence type="predicted"/>
<sequence length="70" mass="7602">MTIKGNEHVLAIQRPDFVELIRLNPDVLELAPQVPMLVEAAEKGGGRLFDAFCDEGQDLAARQILGDGAQ</sequence>
<protein>
    <submittedName>
        <fullName evidence="1">Uncharacterized protein</fullName>
    </submittedName>
</protein>
<reference evidence="1" key="1">
    <citation type="submission" date="2020-11" db="EMBL/GenBank/DDBJ databases">
        <authorList>
            <person name="Kim M.K."/>
        </authorList>
    </citation>
    <scope>NUCLEOTIDE SEQUENCE</scope>
    <source>
        <strain evidence="1">BT350</strain>
    </source>
</reference>
<dbReference type="RefSeq" id="WP_196270990.1">
    <property type="nucleotide sequence ID" value="NZ_JADQDO010000002.1"/>
</dbReference>
<gene>
    <name evidence="1" type="ORF">I2H38_06425</name>
</gene>
<accession>A0A931BKP2</accession>